<keyword evidence="1" id="KW-0812">Transmembrane</keyword>
<keyword evidence="1" id="KW-0472">Membrane</keyword>
<dbReference type="AlphaFoldDB" id="A0A318KNQ6"/>
<dbReference type="Proteomes" id="UP000247612">
    <property type="component" value="Unassembled WGS sequence"/>
</dbReference>
<name>A0A318KNQ6_9FIRM</name>
<proteinExistence type="predicted"/>
<keyword evidence="1" id="KW-1133">Transmembrane helix</keyword>
<evidence type="ECO:0000256" key="1">
    <source>
        <dbReference type="SAM" id="Phobius"/>
    </source>
</evidence>
<keyword evidence="3" id="KW-1185">Reference proteome</keyword>
<evidence type="ECO:0000313" key="3">
    <source>
        <dbReference type="Proteomes" id="UP000247612"/>
    </source>
</evidence>
<dbReference type="OrthoDB" id="1647912at2"/>
<sequence length="116" mass="13281">MDDVKRLGYPVLIIFLSAFIVKLINTYFYSNFTAMLLTIITVSALFLFGTSLNKSRKRRNPAVLKKVLAIIIVLFLVLMQLGLFEIAVVSEVLFFFGVNSFFINMIYIFCGFLFVD</sequence>
<feature type="transmembrane region" description="Helical" evidence="1">
    <location>
        <begin position="7"/>
        <end position="28"/>
    </location>
</feature>
<feature type="transmembrane region" description="Helical" evidence="1">
    <location>
        <begin position="93"/>
        <end position="115"/>
    </location>
</feature>
<protein>
    <submittedName>
        <fullName evidence="2">Uncharacterized protein</fullName>
    </submittedName>
</protein>
<organism evidence="2 3">
    <name type="scientific">Dielma fastidiosa</name>
    <dbReference type="NCBI Taxonomy" id="1034346"/>
    <lineage>
        <taxon>Bacteria</taxon>
        <taxon>Bacillati</taxon>
        <taxon>Bacillota</taxon>
        <taxon>Erysipelotrichia</taxon>
        <taxon>Erysipelotrichales</taxon>
        <taxon>Erysipelotrichaceae</taxon>
        <taxon>Dielma</taxon>
    </lineage>
</organism>
<feature type="transmembrane region" description="Helical" evidence="1">
    <location>
        <begin position="67"/>
        <end position="87"/>
    </location>
</feature>
<dbReference type="EMBL" id="QJKH01000008">
    <property type="protein sequence ID" value="PXX78132.1"/>
    <property type="molecule type" value="Genomic_DNA"/>
</dbReference>
<evidence type="ECO:0000313" key="2">
    <source>
        <dbReference type="EMBL" id="PXX78132.1"/>
    </source>
</evidence>
<accession>A0A318KNQ6</accession>
<feature type="transmembrane region" description="Helical" evidence="1">
    <location>
        <begin position="34"/>
        <end position="55"/>
    </location>
</feature>
<reference evidence="2 3" key="1">
    <citation type="submission" date="2018-05" db="EMBL/GenBank/DDBJ databases">
        <title>Genomic Encyclopedia of Type Strains, Phase IV (KMG-IV): sequencing the most valuable type-strain genomes for metagenomic binning, comparative biology and taxonomic classification.</title>
        <authorList>
            <person name="Goeker M."/>
        </authorList>
    </citation>
    <scope>NUCLEOTIDE SEQUENCE [LARGE SCALE GENOMIC DNA]</scope>
    <source>
        <strain evidence="2 3">JC118</strain>
    </source>
</reference>
<dbReference type="STRING" id="1034346.GCA_000313565_00539"/>
<comment type="caution">
    <text evidence="2">The sequence shown here is derived from an EMBL/GenBank/DDBJ whole genome shotgun (WGS) entry which is preliminary data.</text>
</comment>
<gene>
    <name evidence="2" type="ORF">DES51_10859</name>
</gene>
<dbReference type="RefSeq" id="WP_022936843.1">
    <property type="nucleotide sequence ID" value="NZ_CABKRQ010000001.1"/>
</dbReference>